<dbReference type="Proteomes" id="UP001175226">
    <property type="component" value="Unassembled WGS sequence"/>
</dbReference>
<evidence type="ECO:0000313" key="2">
    <source>
        <dbReference type="EMBL" id="KAK0432545.1"/>
    </source>
</evidence>
<keyword evidence="3" id="KW-1185">Reference proteome</keyword>
<feature type="region of interest" description="Disordered" evidence="1">
    <location>
        <begin position="191"/>
        <end position="214"/>
    </location>
</feature>
<name>A0AA39MGF3_9AGAR</name>
<proteinExistence type="predicted"/>
<protein>
    <submittedName>
        <fullName evidence="2">Uncharacterized protein</fullName>
    </submittedName>
</protein>
<gene>
    <name evidence="2" type="ORF">EV421DRAFT_1496578</name>
</gene>
<dbReference type="AlphaFoldDB" id="A0AA39MGF3"/>
<evidence type="ECO:0000256" key="1">
    <source>
        <dbReference type="SAM" id="MobiDB-lite"/>
    </source>
</evidence>
<accession>A0AA39MGF3</accession>
<organism evidence="2 3">
    <name type="scientific">Armillaria borealis</name>
    <dbReference type="NCBI Taxonomy" id="47425"/>
    <lineage>
        <taxon>Eukaryota</taxon>
        <taxon>Fungi</taxon>
        <taxon>Dikarya</taxon>
        <taxon>Basidiomycota</taxon>
        <taxon>Agaricomycotina</taxon>
        <taxon>Agaricomycetes</taxon>
        <taxon>Agaricomycetidae</taxon>
        <taxon>Agaricales</taxon>
        <taxon>Marasmiineae</taxon>
        <taxon>Physalacriaceae</taxon>
        <taxon>Armillaria</taxon>
    </lineage>
</organism>
<reference evidence="2" key="1">
    <citation type="submission" date="2023-06" db="EMBL/GenBank/DDBJ databases">
        <authorList>
            <consortium name="Lawrence Berkeley National Laboratory"/>
            <person name="Ahrendt S."/>
            <person name="Sahu N."/>
            <person name="Indic B."/>
            <person name="Wong-Bajracharya J."/>
            <person name="Merenyi Z."/>
            <person name="Ke H.-M."/>
            <person name="Monk M."/>
            <person name="Kocsube S."/>
            <person name="Drula E."/>
            <person name="Lipzen A."/>
            <person name="Balint B."/>
            <person name="Henrissat B."/>
            <person name="Andreopoulos B."/>
            <person name="Martin F.M."/>
            <person name="Harder C.B."/>
            <person name="Rigling D."/>
            <person name="Ford K.L."/>
            <person name="Foster G.D."/>
            <person name="Pangilinan J."/>
            <person name="Papanicolaou A."/>
            <person name="Barry K."/>
            <person name="LaButti K."/>
            <person name="Viragh M."/>
            <person name="Koriabine M."/>
            <person name="Yan M."/>
            <person name="Riley R."/>
            <person name="Champramary S."/>
            <person name="Plett K.L."/>
            <person name="Tsai I.J."/>
            <person name="Slot J."/>
            <person name="Sipos G."/>
            <person name="Plett J."/>
            <person name="Nagy L.G."/>
            <person name="Grigoriev I.V."/>
        </authorList>
    </citation>
    <scope>NUCLEOTIDE SEQUENCE</scope>
    <source>
        <strain evidence="2">FPL87.14</strain>
    </source>
</reference>
<comment type="caution">
    <text evidence="2">The sequence shown here is derived from an EMBL/GenBank/DDBJ whole genome shotgun (WGS) entry which is preliminary data.</text>
</comment>
<sequence length="214" mass="23937">MDCLGDRFAVVKVSFLSSLRFSLADSCATDFRPFAVIRRLPLYQVHLRAVPSEGIRFWRETTYRRPASMGGELGQCLNCLGSRLALLRNPGPSFDFPSTRPPPSHCDLRRNQVLRRHGVSWQFRRATEDEGLRMTGEDDDPPITPNPRIEACPRSVFNARPPRIIPSFRDSRPAVGSVICGVHGNARALLSRPDKESTSGRLCSPPSNPSRLIK</sequence>
<evidence type="ECO:0000313" key="3">
    <source>
        <dbReference type="Proteomes" id="UP001175226"/>
    </source>
</evidence>
<dbReference type="EMBL" id="JAUEPT010000092">
    <property type="protein sequence ID" value="KAK0432545.1"/>
    <property type="molecule type" value="Genomic_DNA"/>
</dbReference>